<dbReference type="OMA" id="WAGCNIQ"/>
<evidence type="ECO:0000256" key="1">
    <source>
        <dbReference type="ARBA" id="ARBA00006035"/>
    </source>
</evidence>
<name>M3Z3C9_MUSPF</name>
<dbReference type="CDD" id="cd07387">
    <property type="entry name" value="MPP_PolD2_C"/>
    <property type="match status" value="1"/>
</dbReference>
<dbReference type="GeneTree" id="ENSGT00390000006780"/>
<reference evidence="6" key="1">
    <citation type="submission" date="2024-06" db="UniProtKB">
        <authorList>
            <consortium name="Ensembl"/>
        </authorList>
    </citation>
    <scope>IDENTIFICATION</scope>
</reference>
<keyword evidence="4" id="KW-0228">DNA excision</keyword>
<dbReference type="GO" id="GO:0006281">
    <property type="term" value="P:DNA repair"/>
    <property type="evidence" value="ECO:0007669"/>
    <property type="project" value="UniProtKB-KW"/>
</dbReference>
<evidence type="ECO:0000259" key="5">
    <source>
        <dbReference type="Pfam" id="PF04042"/>
    </source>
</evidence>
<protein>
    <recommendedName>
        <fullName evidence="2">DNA polymerase delta subunit 2</fullName>
    </recommendedName>
</protein>
<dbReference type="AlphaFoldDB" id="M3Z3C9"/>
<organism evidence="6">
    <name type="scientific">Mustela putorius furo</name>
    <name type="common">European domestic ferret</name>
    <name type="synonym">Mustela furo</name>
    <dbReference type="NCBI Taxonomy" id="9669"/>
    <lineage>
        <taxon>Eukaryota</taxon>
        <taxon>Metazoa</taxon>
        <taxon>Chordata</taxon>
        <taxon>Craniata</taxon>
        <taxon>Vertebrata</taxon>
        <taxon>Euteleostomi</taxon>
        <taxon>Mammalia</taxon>
        <taxon>Eutheria</taxon>
        <taxon>Laurasiatheria</taxon>
        <taxon>Carnivora</taxon>
        <taxon>Caniformia</taxon>
        <taxon>Musteloidea</taxon>
        <taxon>Mustelidae</taxon>
        <taxon>Mustelinae</taxon>
        <taxon>Mustela</taxon>
    </lineage>
</organism>
<dbReference type="FunFam" id="3.60.21.50:FF:000008">
    <property type="entry name" value="DNA polymerase delta 2, accessory subunit"/>
    <property type="match status" value="1"/>
</dbReference>
<dbReference type="GO" id="GO:0006271">
    <property type="term" value="P:DNA strand elongation involved in DNA replication"/>
    <property type="evidence" value="ECO:0007669"/>
    <property type="project" value="TreeGrafter"/>
</dbReference>
<dbReference type="Ensembl" id="ENSMPUT00000018355.1">
    <property type="protein sequence ID" value="ENSMPUP00000018091.1"/>
    <property type="gene ID" value="ENSMPUG00000018203.1"/>
</dbReference>
<dbReference type="GO" id="GO:0043625">
    <property type="term" value="C:delta DNA polymerase complex"/>
    <property type="evidence" value="ECO:0007669"/>
    <property type="project" value="TreeGrafter"/>
</dbReference>
<keyword evidence="3" id="KW-0235">DNA replication</keyword>
<dbReference type="eggNOG" id="KOG2732">
    <property type="taxonomic scope" value="Eukaryota"/>
</dbReference>
<dbReference type="Pfam" id="PF04042">
    <property type="entry name" value="DNA_pol_E_B"/>
    <property type="match status" value="1"/>
</dbReference>
<dbReference type="InParanoid" id="M3Z3C9"/>
<dbReference type="Gene3D" id="3.60.21.50">
    <property type="match status" value="2"/>
</dbReference>
<evidence type="ECO:0000256" key="4">
    <source>
        <dbReference type="ARBA" id="ARBA00022769"/>
    </source>
</evidence>
<dbReference type="InterPro" id="IPR007185">
    <property type="entry name" value="DNA_pol_a/d/e_bsu"/>
</dbReference>
<dbReference type="HOGENOM" id="CLU_021763_0_0_1"/>
<evidence type="ECO:0000256" key="3">
    <source>
        <dbReference type="ARBA" id="ARBA00022705"/>
    </source>
</evidence>
<sequence>MFSEQAAQRAHTLLSPPSANNATFARVPVSSYTNSSQPFRLGERSFSRQYAHIYATRLLQMRPFLVSRAKQRWGGGVQVKKLCELQPGEKCCVVGTLFKAMPLQPSILREISEEHNLLPQPPRSKYIHPDDELVLEDELQRIRLDVMPGEFDPTNYTLPQQPLHPCMFPLATAYSTLQLVTNPYQATIDGVRFLGTSGQNVSDIFRYSSMEDHLEILEWTLRVRHISPTAPDTLGCYPFYKTDPFIFPECPHVYFCGNTPEFGSKIFRGPEDQRVLLVAVPDFSTTQTACLVNLRSLACQPISFSGFGAEDEDLGVLGLGP</sequence>
<evidence type="ECO:0000313" key="6">
    <source>
        <dbReference type="Ensembl" id="ENSMPUP00000018091.1"/>
    </source>
</evidence>
<dbReference type="GO" id="GO:0003677">
    <property type="term" value="F:DNA binding"/>
    <property type="evidence" value="ECO:0007669"/>
    <property type="project" value="InterPro"/>
</dbReference>
<proteinExistence type="inferred from homology"/>
<comment type="similarity">
    <text evidence="1">Belongs to the DNA polymerase delta/II small subunit family.</text>
</comment>
<dbReference type="EMBL" id="AEYP01005197">
    <property type="status" value="NOT_ANNOTATED_CDS"/>
    <property type="molecule type" value="Genomic_DNA"/>
</dbReference>
<feature type="domain" description="DNA polymerase alpha/delta/epsilon subunit B" evidence="5">
    <location>
        <begin position="136"/>
        <end position="263"/>
    </location>
</feature>
<dbReference type="InterPro" id="IPR024826">
    <property type="entry name" value="DNA_pol_delta/II_ssu"/>
</dbReference>
<dbReference type="EMBL" id="AEYP01005198">
    <property type="status" value="NOT_ANNOTATED_CDS"/>
    <property type="molecule type" value="Genomic_DNA"/>
</dbReference>
<dbReference type="STRING" id="9669.ENSMPUP00000018091"/>
<dbReference type="InterPro" id="IPR041863">
    <property type="entry name" value="PolD2_C"/>
</dbReference>
<dbReference type="PANTHER" id="PTHR10416">
    <property type="entry name" value="DNA POLYMERASE DELTA SUBUNIT 2"/>
    <property type="match status" value="1"/>
</dbReference>
<evidence type="ECO:0000256" key="2">
    <source>
        <dbReference type="ARBA" id="ARBA00017588"/>
    </source>
</evidence>
<dbReference type="PANTHER" id="PTHR10416:SF0">
    <property type="entry name" value="DNA POLYMERASE DELTA SUBUNIT 2"/>
    <property type="match status" value="1"/>
</dbReference>
<accession>M3Z3C9</accession>